<evidence type="ECO:0008006" key="4">
    <source>
        <dbReference type="Google" id="ProtNLM"/>
    </source>
</evidence>
<keyword evidence="1" id="KW-0812">Transmembrane</keyword>
<proteinExistence type="predicted"/>
<feature type="transmembrane region" description="Helical" evidence="1">
    <location>
        <begin position="292"/>
        <end position="318"/>
    </location>
</feature>
<feature type="transmembrane region" description="Helical" evidence="1">
    <location>
        <begin position="249"/>
        <end position="271"/>
    </location>
</feature>
<dbReference type="Proteomes" id="UP000183002">
    <property type="component" value="Unassembled WGS sequence"/>
</dbReference>
<feature type="transmembrane region" description="Helical" evidence="1">
    <location>
        <begin position="383"/>
        <end position="408"/>
    </location>
</feature>
<feature type="transmembrane region" description="Helical" evidence="1">
    <location>
        <begin position="324"/>
        <end position="346"/>
    </location>
</feature>
<dbReference type="EMBL" id="FOCO01000028">
    <property type="protein sequence ID" value="SEN86506.1"/>
    <property type="molecule type" value="Genomic_DNA"/>
</dbReference>
<evidence type="ECO:0000313" key="3">
    <source>
        <dbReference type="Proteomes" id="UP000183002"/>
    </source>
</evidence>
<evidence type="ECO:0000256" key="1">
    <source>
        <dbReference type="SAM" id="Phobius"/>
    </source>
</evidence>
<keyword evidence="1" id="KW-1133">Transmembrane helix</keyword>
<keyword evidence="1" id="KW-0472">Membrane</keyword>
<protein>
    <recommendedName>
        <fullName evidence="4">Polymer-forming cytoskeletal protein</fullName>
    </recommendedName>
</protein>
<organism evidence="2 3">
    <name type="scientific">Pseudorhodobacter antarcticus</name>
    <dbReference type="NCBI Taxonomy" id="1077947"/>
    <lineage>
        <taxon>Bacteria</taxon>
        <taxon>Pseudomonadati</taxon>
        <taxon>Pseudomonadota</taxon>
        <taxon>Alphaproteobacteria</taxon>
        <taxon>Rhodobacterales</taxon>
        <taxon>Paracoccaceae</taxon>
        <taxon>Pseudorhodobacter</taxon>
    </lineage>
</organism>
<dbReference type="AlphaFoldDB" id="A0A1H8K1S9"/>
<sequence length="418" mass="42601">MKGGTRRGAQTAQSNASAMACSQRVQPGHGANPSVILALFLPLLALLFLLAAPAFAENTNLSIGQDRYEAGDAPVFDTPGVTDLFMAANKVGVAAPIAGSAYLAGRRVRVDAAIGGDLLAAGYSVDVSAPIGGNASVTGYEISLGPVAGNLRAAGAEVQVSDVGGYALITGGDVTLNGVIAGDVILAAETIIFGEGARVDGKLRIFAEDPEDITVPASVATADRVTIEPMKAHSEAAWAKRMPTPEVPVWPIVGGFLAGVVISGLIALLVIAVAPNAVQNWRRLALAHPGRAIWSGFVVTSALAGSGFVLMLTIIGVFLLPVMLIITGVAIFAGYALGSYVLGVGLWHAIGKQGPDGLPLKFAVACLGAFVAGLAWLVPVAGWFFVLGLTLLGIGTLAAFVLPANLLLRRDTKGLGIV</sequence>
<evidence type="ECO:0000313" key="2">
    <source>
        <dbReference type="EMBL" id="SEN86506.1"/>
    </source>
</evidence>
<keyword evidence="3" id="KW-1185">Reference proteome</keyword>
<feature type="transmembrane region" description="Helical" evidence="1">
    <location>
        <begin position="358"/>
        <end position="377"/>
    </location>
</feature>
<dbReference type="PROSITE" id="PS51257">
    <property type="entry name" value="PROKAR_LIPOPROTEIN"/>
    <property type="match status" value="1"/>
</dbReference>
<name>A0A1H8K1S9_9RHOB</name>
<gene>
    <name evidence="2" type="ORF">SAMN05216227_102835</name>
</gene>
<accession>A0A1H8K1S9</accession>
<dbReference type="STRING" id="1077947.SAMN05216227_102835"/>
<reference evidence="2 3" key="1">
    <citation type="submission" date="2016-10" db="EMBL/GenBank/DDBJ databases">
        <authorList>
            <person name="de Groot N.N."/>
        </authorList>
    </citation>
    <scope>NUCLEOTIDE SEQUENCE [LARGE SCALE GENOMIC DNA]</scope>
    <source>
        <strain evidence="2 3">CGMCC 1.10836</strain>
    </source>
</reference>